<dbReference type="OrthoDB" id="6382074at2759"/>
<gene>
    <name evidence="2" type="ORF">APZ42_009737</name>
</gene>
<dbReference type="AlphaFoldDB" id="A0A164DTU9"/>
<evidence type="ECO:0000256" key="1">
    <source>
        <dbReference type="SAM" id="MobiDB-lite"/>
    </source>
</evidence>
<reference evidence="2 3" key="1">
    <citation type="submission" date="2016-03" db="EMBL/GenBank/DDBJ databases">
        <title>EvidentialGene: Evidence-directed Construction of Genes on Genomes.</title>
        <authorList>
            <person name="Gilbert D.G."/>
            <person name="Choi J.-H."/>
            <person name="Mockaitis K."/>
            <person name="Colbourne J."/>
            <person name="Pfrender M."/>
        </authorList>
    </citation>
    <scope>NUCLEOTIDE SEQUENCE [LARGE SCALE GENOMIC DNA]</scope>
    <source>
        <strain evidence="2 3">Xinb3</strain>
        <tissue evidence="2">Complete organism</tissue>
    </source>
</reference>
<name>A0A164DTU9_9CRUS</name>
<evidence type="ECO:0000313" key="2">
    <source>
        <dbReference type="EMBL" id="KZR96109.1"/>
    </source>
</evidence>
<dbReference type="PANTHER" id="PTHR47501">
    <property type="entry name" value="TRANSPOSASE-RELATED"/>
    <property type="match status" value="1"/>
</dbReference>
<evidence type="ECO:0000313" key="3">
    <source>
        <dbReference type="Proteomes" id="UP000076858"/>
    </source>
</evidence>
<sequence length="149" mass="17048">FQHVPTTFVSRKKPDSDEDIDEDDEEDIVFIEIGDILNCGLDLLEQEDLCDDEDHFYLPRHMRCSCHSLNLMATIDVKNIDNPRFQKLKSSVNAKVTAIWNKQSRSSLASDFIKATVGKISRSQHPTTRAGRRKRLPSRFIAYDLGGPR</sequence>
<dbReference type="PANTHER" id="PTHR47501:SF5">
    <property type="entry name" value="HAT C-TERMINAL DIMERISATION DOMAIN-CONTAINING PROTEIN"/>
    <property type="match status" value="1"/>
</dbReference>
<dbReference type="EMBL" id="LRGB01026049">
    <property type="protein sequence ID" value="KZR96109.1"/>
    <property type="molecule type" value="Genomic_DNA"/>
</dbReference>
<proteinExistence type="predicted"/>
<feature type="region of interest" description="Disordered" evidence="1">
    <location>
        <begin position="1"/>
        <end position="22"/>
    </location>
</feature>
<feature type="non-terminal residue" evidence="2">
    <location>
        <position position="1"/>
    </location>
</feature>
<comment type="caution">
    <text evidence="2">The sequence shown here is derived from an EMBL/GenBank/DDBJ whole genome shotgun (WGS) entry which is preliminary data.</text>
</comment>
<accession>A0A164DTU9</accession>
<keyword evidence="3" id="KW-1185">Reference proteome</keyword>
<dbReference type="Proteomes" id="UP000076858">
    <property type="component" value="Unassembled WGS sequence"/>
</dbReference>
<protein>
    <submittedName>
        <fullName evidence="2">Uncharacterized protein</fullName>
    </submittedName>
</protein>
<organism evidence="2 3">
    <name type="scientific">Daphnia magna</name>
    <dbReference type="NCBI Taxonomy" id="35525"/>
    <lineage>
        <taxon>Eukaryota</taxon>
        <taxon>Metazoa</taxon>
        <taxon>Ecdysozoa</taxon>
        <taxon>Arthropoda</taxon>
        <taxon>Crustacea</taxon>
        <taxon>Branchiopoda</taxon>
        <taxon>Diplostraca</taxon>
        <taxon>Cladocera</taxon>
        <taxon>Anomopoda</taxon>
        <taxon>Daphniidae</taxon>
        <taxon>Daphnia</taxon>
    </lineage>
</organism>